<dbReference type="SUPFAM" id="SSF50630">
    <property type="entry name" value="Acid proteases"/>
    <property type="match status" value="1"/>
</dbReference>
<keyword evidence="2" id="KW-1185">Reference proteome</keyword>
<sequence length="296" mass="33512">MIGFPEAEVLSENTVRIPFQLADHLIILKGSINGQQGNLILDTGSKNLVINKNHFKQRHTQIKQGVGYSVTGSLQSVSAQRIESFNFNSFEIPYKLGDLLDLSHIEKNKKLKILGVMGKSVLYDFEIYIDFYLKQVTLFRTDNVGNRIDDHFFIDTPTAEIPFLDHGHCIVLNTTLGTTPLKMALDTGAEINFLDSDISGEALKKFRGIKRIKLRGMGHKKSEMLAGRLYDLRLDDSYPIGVMRTILADLSDMKEAYGTRVDGVLGYDFIAMKRLLINYKKKLITFVKLPYKTTRT</sequence>
<name>A0A4V3UYB0_9FLAO</name>
<dbReference type="EMBL" id="SSMC01000001">
    <property type="protein sequence ID" value="THD68828.1"/>
    <property type="molecule type" value="Genomic_DNA"/>
</dbReference>
<dbReference type="Proteomes" id="UP000305939">
    <property type="component" value="Unassembled WGS sequence"/>
</dbReference>
<proteinExistence type="predicted"/>
<dbReference type="RefSeq" id="WP_143969424.1">
    <property type="nucleotide sequence ID" value="NZ_QXMP01000007.1"/>
</dbReference>
<organism evidence="1 2">
    <name type="scientific">Robertkochia marina</name>
    <dbReference type="NCBI Taxonomy" id="1227945"/>
    <lineage>
        <taxon>Bacteria</taxon>
        <taxon>Pseudomonadati</taxon>
        <taxon>Bacteroidota</taxon>
        <taxon>Flavobacteriia</taxon>
        <taxon>Flavobacteriales</taxon>
        <taxon>Flavobacteriaceae</taxon>
        <taxon>Robertkochia</taxon>
    </lineage>
</organism>
<dbReference type="Gene3D" id="2.40.70.10">
    <property type="entry name" value="Acid Proteases"/>
    <property type="match status" value="2"/>
</dbReference>
<evidence type="ECO:0000313" key="2">
    <source>
        <dbReference type="Proteomes" id="UP000305939"/>
    </source>
</evidence>
<accession>A0A4V3UYB0</accession>
<comment type="caution">
    <text evidence="1">The sequence shown here is derived from an EMBL/GenBank/DDBJ whole genome shotgun (WGS) entry which is preliminary data.</text>
</comment>
<dbReference type="AlphaFoldDB" id="A0A4V3UYB0"/>
<dbReference type="OrthoDB" id="3521766at2"/>
<protein>
    <recommendedName>
        <fullName evidence="3">Clan AA aspartic protease</fullName>
    </recommendedName>
</protein>
<reference evidence="1 2" key="1">
    <citation type="submission" date="2019-04" db="EMBL/GenBank/DDBJ databases">
        <title>Draft genome sequence of Robertkochia marina CC-AMO-30D.</title>
        <authorList>
            <person name="Hameed A."/>
            <person name="Lin S.-Y."/>
            <person name="Shahina M."/>
            <person name="Lai W.-A."/>
            <person name="Young C.-C."/>
        </authorList>
    </citation>
    <scope>NUCLEOTIDE SEQUENCE [LARGE SCALE GENOMIC DNA]</scope>
    <source>
        <strain evidence="1 2">CC-AMO-30D</strain>
    </source>
</reference>
<gene>
    <name evidence="1" type="ORF">E7Z59_00420</name>
</gene>
<dbReference type="InterPro" id="IPR021109">
    <property type="entry name" value="Peptidase_aspartic_dom_sf"/>
</dbReference>
<evidence type="ECO:0008006" key="3">
    <source>
        <dbReference type="Google" id="ProtNLM"/>
    </source>
</evidence>
<evidence type="ECO:0000313" key="1">
    <source>
        <dbReference type="EMBL" id="THD68828.1"/>
    </source>
</evidence>